<dbReference type="PROSITE" id="PS00061">
    <property type="entry name" value="ADH_SHORT"/>
    <property type="match status" value="1"/>
</dbReference>
<comment type="similarity">
    <text evidence="1">Belongs to the short-chain dehydrogenases/reductases (SDR) family.</text>
</comment>
<organism evidence="4 5">
    <name type="scientific">Candida orthopsilosis (strain 90-125)</name>
    <name type="common">Yeast</name>
    <dbReference type="NCBI Taxonomy" id="1136231"/>
    <lineage>
        <taxon>Eukaryota</taxon>
        <taxon>Fungi</taxon>
        <taxon>Dikarya</taxon>
        <taxon>Ascomycota</taxon>
        <taxon>Saccharomycotina</taxon>
        <taxon>Pichiomycetes</taxon>
        <taxon>Debaryomycetaceae</taxon>
        <taxon>Candida/Lodderomyces clade</taxon>
        <taxon>Candida</taxon>
    </lineage>
</organism>
<name>H8XBC5_CANO9</name>
<dbReference type="eggNOG" id="KOG0725">
    <property type="taxonomic scope" value="Eukaryota"/>
</dbReference>
<dbReference type="KEGG" id="cot:CORT_0H02640"/>
<dbReference type="FunFam" id="3.40.50.720:FF:000084">
    <property type="entry name" value="Short-chain dehydrogenase reductase"/>
    <property type="match status" value="1"/>
</dbReference>
<dbReference type="InterPro" id="IPR036291">
    <property type="entry name" value="NAD(P)-bd_dom_sf"/>
</dbReference>
<reference evidence="4 5" key="1">
    <citation type="journal article" date="2012" name="PLoS ONE">
        <title>Sequence and analysis of the genome of the pathogenic yeast Candida orthopsilosis.</title>
        <authorList>
            <person name="Riccombeni A."/>
            <person name="Vidanes G."/>
            <person name="Proux-Wera E."/>
            <person name="Wolfe K.H."/>
            <person name="Butler G."/>
        </authorList>
    </citation>
    <scope>NUCLEOTIDE SEQUENCE [LARGE SCALE GENOMIC DNA]</scope>
    <source>
        <strain evidence="4 5">Co 90-125</strain>
    </source>
</reference>
<dbReference type="Proteomes" id="UP000005018">
    <property type="component" value="Chromosome 8"/>
</dbReference>
<dbReference type="SUPFAM" id="SSF51735">
    <property type="entry name" value="NAD(P)-binding Rossmann-fold domains"/>
    <property type="match status" value="1"/>
</dbReference>
<dbReference type="InterPro" id="IPR002347">
    <property type="entry name" value="SDR_fam"/>
</dbReference>
<proteinExistence type="inferred from homology"/>
<dbReference type="GO" id="GO:0016616">
    <property type="term" value="F:oxidoreductase activity, acting on the CH-OH group of donors, NAD or NADP as acceptor"/>
    <property type="evidence" value="ECO:0007669"/>
    <property type="project" value="TreeGrafter"/>
</dbReference>
<dbReference type="GeneID" id="14542452"/>
<dbReference type="PANTHER" id="PTHR42760">
    <property type="entry name" value="SHORT-CHAIN DEHYDROGENASES/REDUCTASES FAMILY MEMBER"/>
    <property type="match status" value="1"/>
</dbReference>
<dbReference type="PANTHER" id="PTHR42760:SF5">
    <property type="entry name" value="2-DEHYDRO-3-DEOXY-D-GLUCONATE 5-DEHYDROGENASE"/>
    <property type="match status" value="1"/>
</dbReference>
<dbReference type="RefSeq" id="XP_003871498.1">
    <property type="nucleotide sequence ID" value="XM_003871449.1"/>
</dbReference>
<dbReference type="AlphaFoldDB" id="H8XBC5"/>
<sequence>MIGKEPHTESVTMSMFRLDGQVAVITGATSGIGLAYAEGLASAGIKQLILTYRSQETFDSAVVKIKQFNPDVIISSIYVDFLAMPEDEIIELIYNESYTKSTTGTIDILINNAGINERHPVEIFPQDKFDNVIKVDLNIPVKLTRRIGTKMLEVGTCGKIVNTSSVLSFQSGVYTAAYTVAKGGLKNFTQAVANEWSARGIRVNCLAPGYVATNLTDSMSKENRDLVSKRIPVGRWGKCEEFRGPIVFLCSEASSYMTGSTLVVDGGWLGR</sequence>
<dbReference type="PRINTS" id="PR00080">
    <property type="entry name" value="SDRFAMILY"/>
</dbReference>
<evidence type="ECO:0000256" key="1">
    <source>
        <dbReference type="ARBA" id="ARBA00006484"/>
    </source>
</evidence>
<keyword evidence="2" id="KW-0521">NADP</keyword>
<dbReference type="OrthoDB" id="294295at2759"/>
<dbReference type="Pfam" id="PF13561">
    <property type="entry name" value="adh_short_C2"/>
    <property type="match status" value="1"/>
</dbReference>
<dbReference type="EMBL" id="HE681726">
    <property type="protein sequence ID" value="CCG25374.1"/>
    <property type="molecule type" value="Genomic_DNA"/>
</dbReference>
<protein>
    <submittedName>
        <fullName evidence="4">Uncharacterized protein</fullName>
    </submittedName>
</protein>
<evidence type="ECO:0000256" key="3">
    <source>
        <dbReference type="ARBA" id="ARBA00023002"/>
    </source>
</evidence>
<accession>H8XBC5</accession>
<evidence type="ECO:0000313" key="4">
    <source>
        <dbReference type="EMBL" id="CCG25374.1"/>
    </source>
</evidence>
<dbReference type="HOGENOM" id="CLU_010194_1_1_1"/>
<gene>
    <name evidence="4" type="ORF">CORT_0H02640</name>
</gene>
<evidence type="ECO:0000256" key="2">
    <source>
        <dbReference type="ARBA" id="ARBA00022857"/>
    </source>
</evidence>
<evidence type="ECO:0000313" key="5">
    <source>
        <dbReference type="Proteomes" id="UP000005018"/>
    </source>
</evidence>
<keyword evidence="3" id="KW-0560">Oxidoreductase</keyword>
<dbReference type="PRINTS" id="PR00081">
    <property type="entry name" value="GDHRDH"/>
</dbReference>
<dbReference type="InterPro" id="IPR020904">
    <property type="entry name" value="Sc_DH/Rdtase_CS"/>
</dbReference>
<keyword evidence="5" id="KW-1185">Reference proteome</keyword>
<dbReference type="Gene3D" id="3.40.50.720">
    <property type="entry name" value="NAD(P)-binding Rossmann-like Domain"/>
    <property type="match status" value="1"/>
</dbReference>